<dbReference type="EMBL" id="JANPWB010000014">
    <property type="protein sequence ID" value="KAJ1097852.1"/>
    <property type="molecule type" value="Genomic_DNA"/>
</dbReference>
<dbReference type="Proteomes" id="UP001066276">
    <property type="component" value="Chromosome 10"/>
</dbReference>
<comment type="caution">
    <text evidence="1">The sequence shown here is derived from an EMBL/GenBank/DDBJ whole genome shotgun (WGS) entry which is preliminary data.</text>
</comment>
<keyword evidence="2" id="KW-1185">Reference proteome</keyword>
<proteinExistence type="predicted"/>
<evidence type="ECO:0000313" key="2">
    <source>
        <dbReference type="Proteomes" id="UP001066276"/>
    </source>
</evidence>
<name>A0AAV7M318_PLEWA</name>
<accession>A0AAV7M318</accession>
<dbReference type="AlphaFoldDB" id="A0AAV7M318"/>
<gene>
    <name evidence="1" type="ORF">NDU88_002968</name>
</gene>
<sequence length="115" mass="12289">MEQVTEAVFGLSGAGLCAVHGTREAYGAGSGLADGSDTPLRAADCRREGVPGPSEKSGCGRSTLVTEGVWRPLRRHNVQDAAGAGLWRDVPGSWESLHRLRPVGETHWRLRVSLK</sequence>
<protein>
    <submittedName>
        <fullName evidence="1">Uncharacterized protein</fullName>
    </submittedName>
</protein>
<organism evidence="1 2">
    <name type="scientific">Pleurodeles waltl</name>
    <name type="common">Iberian ribbed newt</name>
    <dbReference type="NCBI Taxonomy" id="8319"/>
    <lineage>
        <taxon>Eukaryota</taxon>
        <taxon>Metazoa</taxon>
        <taxon>Chordata</taxon>
        <taxon>Craniata</taxon>
        <taxon>Vertebrata</taxon>
        <taxon>Euteleostomi</taxon>
        <taxon>Amphibia</taxon>
        <taxon>Batrachia</taxon>
        <taxon>Caudata</taxon>
        <taxon>Salamandroidea</taxon>
        <taxon>Salamandridae</taxon>
        <taxon>Pleurodelinae</taxon>
        <taxon>Pleurodeles</taxon>
    </lineage>
</organism>
<reference evidence="1" key="1">
    <citation type="journal article" date="2022" name="bioRxiv">
        <title>Sequencing and chromosome-scale assembly of the giantPleurodeles waltlgenome.</title>
        <authorList>
            <person name="Brown T."/>
            <person name="Elewa A."/>
            <person name="Iarovenko S."/>
            <person name="Subramanian E."/>
            <person name="Araus A.J."/>
            <person name="Petzold A."/>
            <person name="Susuki M."/>
            <person name="Suzuki K.-i.T."/>
            <person name="Hayashi T."/>
            <person name="Toyoda A."/>
            <person name="Oliveira C."/>
            <person name="Osipova E."/>
            <person name="Leigh N.D."/>
            <person name="Simon A."/>
            <person name="Yun M.H."/>
        </authorList>
    </citation>
    <scope>NUCLEOTIDE SEQUENCE</scope>
    <source>
        <strain evidence="1">20211129_DDA</strain>
        <tissue evidence="1">Liver</tissue>
    </source>
</reference>
<evidence type="ECO:0000313" key="1">
    <source>
        <dbReference type="EMBL" id="KAJ1097852.1"/>
    </source>
</evidence>